<name>A0A074SIB9_9AGAM</name>
<dbReference type="AlphaFoldDB" id="A0A074SIB9"/>
<reference evidence="1 2" key="1">
    <citation type="submission" date="2013-12" db="EMBL/GenBank/DDBJ databases">
        <authorList>
            <person name="Cubeta M."/>
            <person name="Pakala S."/>
            <person name="Fedorova N."/>
            <person name="Thomas E."/>
            <person name="Dean R."/>
            <person name="Jabaji S."/>
            <person name="Neate S."/>
            <person name="Toda T."/>
            <person name="Tavantzis S."/>
            <person name="Vilgalys R."/>
            <person name="Bharathan N."/>
            <person name="Pakala S."/>
            <person name="Losada L.S."/>
            <person name="Zafar N."/>
            <person name="Nierman W."/>
        </authorList>
    </citation>
    <scope>NUCLEOTIDE SEQUENCE [LARGE SCALE GENOMIC DNA]</scope>
    <source>
        <strain evidence="1 2">123E</strain>
    </source>
</reference>
<keyword evidence="1" id="KW-0812">Transmembrane</keyword>
<evidence type="ECO:0000313" key="2">
    <source>
        <dbReference type="Proteomes" id="UP000027456"/>
    </source>
</evidence>
<protein>
    <submittedName>
        <fullName evidence="1">Putative transmembrane protein</fullName>
    </submittedName>
</protein>
<evidence type="ECO:0000313" key="1">
    <source>
        <dbReference type="EMBL" id="KEP49727.1"/>
    </source>
</evidence>
<dbReference type="EMBL" id="AZST01000329">
    <property type="protein sequence ID" value="KEP49727.1"/>
    <property type="molecule type" value="Genomic_DNA"/>
</dbReference>
<comment type="caution">
    <text evidence="1">The sequence shown here is derived from an EMBL/GenBank/DDBJ whole genome shotgun (WGS) entry which is preliminary data.</text>
</comment>
<sequence>MFQLSKKLFVLTLVCLTIVFYSSLYPSIEPLGRLPEQR</sequence>
<keyword evidence="1" id="KW-0472">Membrane</keyword>
<keyword evidence="2" id="KW-1185">Reference proteome</keyword>
<proteinExistence type="predicted"/>
<dbReference type="Proteomes" id="UP000027456">
    <property type="component" value="Unassembled WGS sequence"/>
</dbReference>
<organism evidence="1 2">
    <name type="scientific">Rhizoctonia solani 123E</name>
    <dbReference type="NCBI Taxonomy" id="1423351"/>
    <lineage>
        <taxon>Eukaryota</taxon>
        <taxon>Fungi</taxon>
        <taxon>Dikarya</taxon>
        <taxon>Basidiomycota</taxon>
        <taxon>Agaricomycotina</taxon>
        <taxon>Agaricomycetes</taxon>
        <taxon>Cantharellales</taxon>
        <taxon>Ceratobasidiaceae</taxon>
        <taxon>Rhizoctonia</taxon>
    </lineage>
</organism>
<gene>
    <name evidence="1" type="ORF">V565_094350</name>
</gene>
<dbReference type="HOGENOM" id="CLU_3335850_0_0_1"/>
<accession>A0A074SIB9</accession>